<accession>A0A382PKX4</accession>
<dbReference type="NCBIfam" id="NF008528">
    <property type="entry name" value="PRK11463.1-2"/>
    <property type="match status" value="1"/>
</dbReference>
<dbReference type="Pfam" id="PF04186">
    <property type="entry name" value="FxsA"/>
    <property type="match status" value="1"/>
</dbReference>
<keyword evidence="2" id="KW-0812">Transmembrane</keyword>
<organism evidence="3">
    <name type="scientific">marine metagenome</name>
    <dbReference type="NCBI Taxonomy" id="408172"/>
    <lineage>
        <taxon>unclassified sequences</taxon>
        <taxon>metagenomes</taxon>
        <taxon>ecological metagenomes</taxon>
    </lineage>
</organism>
<feature type="region of interest" description="Disordered" evidence="1">
    <location>
        <begin position="123"/>
        <end position="150"/>
    </location>
</feature>
<dbReference type="AlphaFoldDB" id="A0A382PKX4"/>
<dbReference type="GO" id="GO:0016020">
    <property type="term" value="C:membrane"/>
    <property type="evidence" value="ECO:0007669"/>
    <property type="project" value="InterPro"/>
</dbReference>
<dbReference type="PANTHER" id="PTHR35335:SF1">
    <property type="entry name" value="UPF0716 PROTEIN FXSA"/>
    <property type="match status" value="1"/>
</dbReference>
<evidence type="ECO:0000313" key="3">
    <source>
        <dbReference type="EMBL" id="SVC73308.1"/>
    </source>
</evidence>
<dbReference type="InterPro" id="IPR007313">
    <property type="entry name" value="FxsA"/>
</dbReference>
<keyword evidence="2" id="KW-1133">Transmembrane helix</keyword>
<evidence type="ECO:0000256" key="1">
    <source>
        <dbReference type="SAM" id="MobiDB-lite"/>
    </source>
</evidence>
<dbReference type="PANTHER" id="PTHR35335">
    <property type="entry name" value="UPF0716 PROTEIN FXSA"/>
    <property type="match status" value="1"/>
</dbReference>
<dbReference type="EMBL" id="UINC01107723">
    <property type="protein sequence ID" value="SVC73308.1"/>
    <property type="molecule type" value="Genomic_DNA"/>
</dbReference>
<evidence type="ECO:0008006" key="4">
    <source>
        <dbReference type="Google" id="ProtNLM"/>
    </source>
</evidence>
<evidence type="ECO:0000256" key="2">
    <source>
        <dbReference type="SAM" id="Phobius"/>
    </source>
</evidence>
<feature type="transmembrane region" description="Helical" evidence="2">
    <location>
        <begin position="5"/>
        <end position="21"/>
    </location>
</feature>
<sequence>MLGRLIILFVTIPLVELYLLAEVGGRVGLPATILLVILTGAWGAYLAKSQGYSILARIQAETAAGRVPTAELIDGLLVLIGGIVLLTPGLLTDLAGFCLMVPGFRAIIRERVKKKFAAQVGHFQMPTPGGMGTRPQAPPNRPEDDDVIDV</sequence>
<name>A0A382PKX4_9ZZZZ</name>
<proteinExistence type="predicted"/>
<feature type="transmembrane region" description="Helical" evidence="2">
    <location>
        <begin position="27"/>
        <end position="47"/>
    </location>
</feature>
<protein>
    <recommendedName>
        <fullName evidence="4">FxsA cytoplasmic membrane protein</fullName>
    </recommendedName>
</protein>
<reference evidence="3" key="1">
    <citation type="submission" date="2018-05" db="EMBL/GenBank/DDBJ databases">
        <authorList>
            <person name="Lanie J.A."/>
            <person name="Ng W.-L."/>
            <person name="Kazmierczak K.M."/>
            <person name="Andrzejewski T.M."/>
            <person name="Davidsen T.M."/>
            <person name="Wayne K.J."/>
            <person name="Tettelin H."/>
            <person name="Glass J.I."/>
            <person name="Rusch D."/>
            <person name="Podicherti R."/>
            <person name="Tsui H.-C.T."/>
            <person name="Winkler M.E."/>
        </authorList>
    </citation>
    <scope>NUCLEOTIDE SEQUENCE</scope>
</reference>
<keyword evidence="2" id="KW-0472">Membrane</keyword>
<gene>
    <name evidence="3" type="ORF">METZ01_LOCUS326162</name>
</gene>